<accession>A0AAV3RAD1</accession>
<dbReference type="PANTHER" id="PTHR10992:SF1002">
    <property type="entry name" value="SALICYLIC ACID-BINDING PROTEIN 2-LIKE"/>
    <property type="match status" value="1"/>
</dbReference>
<sequence length="94" mass="10896">MQDLALATTLIRPLRIYSSEDMSRVLKLSIKKYGSVRRVFVMPDEDNVTPKDIQEWMIKGNPPDEVAEIRGSDHMVMMSKPLELSLYLQRRAMN</sequence>
<dbReference type="GO" id="GO:0009694">
    <property type="term" value="P:jasmonic acid metabolic process"/>
    <property type="evidence" value="ECO:0007669"/>
    <property type="project" value="TreeGrafter"/>
</dbReference>
<dbReference type="PANTHER" id="PTHR10992">
    <property type="entry name" value="METHYLESTERASE FAMILY MEMBER"/>
    <property type="match status" value="1"/>
</dbReference>
<reference evidence="1 2" key="1">
    <citation type="submission" date="2024-01" db="EMBL/GenBank/DDBJ databases">
        <title>The complete chloroplast genome sequence of Lithospermum erythrorhizon: insights into the phylogenetic relationship among Boraginaceae species and the maternal lineages of purple gromwells.</title>
        <authorList>
            <person name="Okada T."/>
            <person name="Watanabe K."/>
        </authorList>
    </citation>
    <scope>NUCLEOTIDE SEQUENCE [LARGE SCALE GENOMIC DNA]</scope>
</reference>
<proteinExistence type="predicted"/>
<keyword evidence="2" id="KW-1185">Reference proteome</keyword>
<dbReference type="InterPro" id="IPR045889">
    <property type="entry name" value="MES/HNL"/>
</dbReference>
<protein>
    <submittedName>
        <fullName evidence="1">Uncharacterized protein</fullName>
    </submittedName>
</protein>
<evidence type="ECO:0000313" key="2">
    <source>
        <dbReference type="Proteomes" id="UP001454036"/>
    </source>
</evidence>
<organism evidence="1 2">
    <name type="scientific">Lithospermum erythrorhizon</name>
    <name type="common">Purple gromwell</name>
    <name type="synonym">Lithospermum officinale var. erythrorhizon</name>
    <dbReference type="NCBI Taxonomy" id="34254"/>
    <lineage>
        <taxon>Eukaryota</taxon>
        <taxon>Viridiplantae</taxon>
        <taxon>Streptophyta</taxon>
        <taxon>Embryophyta</taxon>
        <taxon>Tracheophyta</taxon>
        <taxon>Spermatophyta</taxon>
        <taxon>Magnoliopsida</taxon>
        <taxon>eudicotyledons</taxon>
        <taxon>Gunneridae</taxon>
        <taxon>Pentapetalae</taxon>
        <taxon>asterids</taxon>
        <taxon>lamiids</taxon>
        <taxon>Boraginales</taxon>
        <taxon>Boraginaceae</taxon>
        <taxon>Boraginoideae</taxon>
        <taxon>Lithospermeae</taxon>
        <taxon>Lithospermum</taxon>
    </lineage>
</organism>
<gene>
    <name evidence="1" type="ORF">LIER_41249</name>
</gene>
<dbReference type="AlphaFoldDB" id="A0AAV3RAD1"/>
<dbReference type="GO" id="GO:0080030">
    <property type="term" value="F:methyl indole-3-acetate esterase activity"/>
    <property type="evidence" value="ECO:0007669"/>
    <property type="project" value="TreeGrafter"/>
</dbReference>
<dbReference type="SUPFAM" id="SSF53474">
    <property type="entry name" value="alpha/beta-Hydrolases"/>
    <property type="match status" value="1"/>
</dbReference>
<dbReference type="GO" id="GO:0009696">
    <property type="term" value="P:salicylic acid metabolic process"/>
    <property type="evidence" value="ECO:0007669"/>
    <property type="project" value="TreeGrafter"/>
</dbReference>
<dbReference type="GO" id="GO:0080031">
    <property type="term" value="F:methyl salicylate esterase activity"/>
    <property type="evidence" value="ECO:0007669"/>
    <property type="project" value="TreeGrafter"/>
</dbReference>
<dbReference type="Proteomes" id="UP001454036">
    <property type="component" value="Unassembled WGS sequence"/>
</dbReference>
<dbReference type="InterPro" id="IPR029058">
    <property type="entry name" value="AB_hydrolase_fold"/>
</dbReference>
<evidence type="ECO:0000313" key="1">
    <source>
        <dbReference type="EMBL" id="GAA0171932.1"/>
    </source>
</evidence>
<dbReference type="Gene3D" id="3.40.50.1820">
    <property type="entry name" value="alpha/beta hydrolase"/>
    <property type="match status" value="1"/>
</dbReference>
<dbReference type="GO" id="GO:0080032">
    <property type="term" value="F:methyl jasmonate esterase activity"/>
    <property type="evidence" value="ECO:0007669"/>
    <property type="project" value="TreeGrafter"/>
</dbReference>
<name>A0AAV3RAD1_LITER</name>
<dbReference type="EMBL" id="BAABME010025323">
    <property type="protein sequence ID" value="GAA0171932.1"/>
    <property type="molecule type" value="Genomic_DNA"/>
</dbReference>
<comment type="caution">
    <text evidence="1">The sequence shown here is derived from an EMBL/GenBank/DDBJ whole genome shotgun (WGS) entry which is preliminary data.</text>
</comment>